<feature type="transmembrane region" description="Helical" evidence="1">
    <location>
        <begin position="145"/>
        <end position="171"/>
    </location>
</feature>
<sequence>MSDRLFTLFLSLFLTLEHVCSGFQAWTLLQYNSKDNNLVNVICQHDAPINWTVGATVLINDQNVCKTDKNNIDCSRRASGNQFNFTLKITDGQKKLQCMVYRNYPLPIQVRNGEEIMFPGSFTSAPKPTNSCSILPVANNSLYGLLNWILLGTVLLLCLYSLIITSVFINLRKKISEELSITYVPMQQNRLRPKKKGADKNAEYMDMREVQHQVQPFRDMNHNSHLNRIDASI</sequence>
<gene>
    <name evidence="3" type="ORF">HF521_016504</name>
</gene>
<evidence type="ECO:0000256" key="1">
    <source>
        <dbReference type="SAM" id="Phobius"/>
    </source>
</evidence>
<reference evidence="3" key="1">
    <citation type="submission" date="2020-08" db="EMBL/GenBank/DDBJ databases">
        <title>Chromosome-level assembly of Southern catfish (Silurus meridionalis) provides insights into visual adaptation to the nocturnal and benthic lifestyles.</title>
        <authorList>
            <person name="Zhang Y."/>
            <person name="Wang D."/>
            <person name="Peng Z."/>
        </authorList>
    </citation>
    <scope>NUCLEOTIDE SEQUENCE</scope>
    <source>
        <strain evidence="3">SWU-2019-XX</strain>
        <tissue evidence="3">Muscle</tissue>
    </source>
</reference>
<keyword evidence="2" id="KW-0732">Signal</keyword>
<proteinExistence type="predicted"/>
<evidence type="ECO:0000313" key="3">
    <source>
        <dbReference type="EMBL" id="KAF7709654.1"/>
    </source>
</evidence>
<dbReference type="EMBL" id="JABFDY010000003">
    <property type="protein sequence ID" value="KAF7709654.1"/>
    <property type="molecule type" value="Genomic_DNA"/>
</dbReference>
<keyword evidence="1" id="KW-0472">Membrane</keyword>
<keyword evidence="4" id="KW-1185">Reference proteome</keyword>
<dbReference type="Proteomes" id="UP000606274">
    <property type="component" value="Unassembled WGS sequence"/>
</dbReference>
<protein>
    <submittedName>
        <fullName evidence="3">Uncharacterized protein</fullName>
    </submittedName>
</protein>
<dbReference type="OrthoDB" id="8439679at2759"/>
<feature type="chain" id="PRO_5035835628" evidence="2">
    <location>
        <begin position="23"/>
        <end position="233"/>
    </location>
</feature>
<evidence type="ECO:0000313" key="4">
    <source>
        <dbReference type="Proteomes" id="UP000606274"/>
    </source>
</evidence>
<organism evidence="3 4">
    <name type="scientific">Silurus meridionalis</name>
    <name type="common">Southern catfish</name>
    <name type="synonym">Silurus soldatovi meridionalis</name>
    <dbReference type="NCBI Taxonomy" id="175797"/>
    <lineage>
        <taxon>Eukaryota</taxon>
        <taxon>Metazoa</taxon>
        <taxon>Chordata</taxon>
        <taxon>Craniata</taxon>
        <taxon>Vertebrata</taxon>
        <taxon>Euteleostomi</taxon>
        <taxon>Actinopterygii</taxon>
        <taxon>Neopterygii</taxon>
        <taxon>Teleostei</taxon>
        <taxon>Ostariophysi</taxon>
        <taxon>Siluriformes</taxon>
        <taxon>Siluridae</taxon>
        <taxon>Silurus</taxon>
    </lineage>
</organism>
<feature type="signal peptide" evidence="2">
    <location>
        <begin position="1"/>
        <end position="22"/>
    </location>
</feature>
<keyword evidence="1" id="KW-1133">Transmembrane helix</keyword>
<dbReference type="AlphaFoldDB" id="A0A8T0BRJ6"/>
<evidence type="ECO:0000256" key="2">
    <source>
        <dbReference type="SAM" id="SignalP"/>
    </source>
</evidence>
<comment type="caution">
    <text evidence="3">The sequence shown here is derived from an EMBL/GenBank/DDBJ whole genome shotgun (WGS) entry which is preliminary data.</text>
</comment>
<name>A0A8T0BRJ6_SILME</name>
<accession>A0A8T0BRJ6</accession>
<keyword evidence="1" id="KW-0812">Transmembrane</keyword>